<dbReference type="Proteomes" id="UP000675881">
    <property type="component" value="Chromosome 10"/>
</dbReference>
<name>A0A7R8CJC9_LEPSM</name>
<evidence type="ECO:0000313" key="2">
    <source>
        <dbReference type="Proteomes" id="UP000675881"/>
    </source>
</evidence>
<sequence>MHLKSLVFVTLACLVLLSSVPESEGFFIEPLFCLLGRTDKCVTDSDAGTTYTVTLNYILSLQELLLVNVLAQNDCYLPAKVPPINRTKHPQDIMMLDVVAWVEKAMHPGVPRTQNWVKEVIVDLADDRESLDVW</sequence>
<gene>
    <name evidence="1" type="ORF">LSAA_2503</name>
</gene>
<protein>
    <submittedName>
        <fullName evidence="1">(salmon louse) hypothetical protein</fullName>
    </submittedName>
</protein>
<proteinExistence type="predicted"/>
<reference evidence="1" key="1">
    <citation type="submission" date="2021-02" db="EMBL/GenBank/DDBJ databases">
        <authorList>
            <person name="Bekaert M."/>
        </authorList>
    </citation>
    <scope>NUCLEOTIDE SEQUENCE</scope>
    <source>
        <strain evidence="1">IoA-00</strain>
    </source>
</reference>
<accession>A0A7R8CJC9</accession>
<keyword evidence="2" id="KW-1185">Reference proteome</keyword>
<dbReference type="EMBL" id="HG994589">
    <property type="protein sequence ID" value="CAF2791698.1"/>
    <property type="molecule type" value="Genomic_DNA"/>
</dbReference>
<organism evidence="1 2">
    <name type="scientific">Lepeophtheirus salmonis</name>
    <name type="common">Salmon louse</name>
    <name type="synonym">Caligus salmonis</name>
    <dbReference type="NCBI Taxonomy" id="72036"/>
    <lineage>
        <taxon>Eukaryota</taxon>
        <taxon>Metazoa</taxon>
        <taxon>Ecdysozoa</taxon>
        <taxon>Arthropoda</taxon>
        <taxon>Crustacea</taxon>
        <taxon>Multicrustacea</taxon>
        <taxon>Hexanauplia</taxon>
        <taxon>Copepoda</taxon>
        <taxon>Siphonostomatoida</taxon>
        <taxon>Caligidae</taxon>
        <taxon>Lepeophtheirus</taxon>
    </lineage>
</organism>
<dbReference type="AlphaFoldDB" id="A0A7R8CJC9"/>
<evidence type="ECO:0000313" key="1">
    <source>
        <dbReference type="EMBL" id="CAF2791698.1"/>
    </source>
</evidence>